<protein>
    <recommendedName>
        <fullName evidence="6">Ribosomal RNA small subunit methyltransferase G</fullName>
        <ecNumber evidence="6">2.1.1.170</ecNumber>
    </recommendedName>
    <alternativeName>
        <fullName evidence="6">16S rRNA 7-methylguanosine methyltransferase</fullName>
        <shortName evidence="6">16S rRNA m7G methyltransferase</shortName>
    </alternativeName>
</protein>
<proteinExistence type="inferred from homology"/>
<keyword evidence="4 6" id="KW-0808">Transferase</keyword>
<dbReference type="Proteomes" id="UP001068379">
    <property type="component" value="Unassembled WGS sequence"/>
</dbReference>
<dbReference type="PIRSF" id="PIRSF003078">
    <property type="entry name" value="GidB"/>
    <property type="match status" value="1"/>
</dbReference>
<dbReference type="CDD" id="cd02440">
    <property type="entry name" value="AdoMet_MTases"/>
    <property type="match status" value="1"/>
</dbReference>
<evidence type="ECO:0000256" key="3">
    <source>
        <dbReference type="ARBA" id="ARBA00022603"/>
    </source>
</evidence>
<sequence>MIVDTPFPQFRERLETALDSLSMAQDRAHVPALLGYLQQLRHWNKAYNLTAIRDPEKMLVQHVFDSLAIVPELRARWARPGLKVADMGSGAGLPGIILGICQPDWSIVCVDAVGKKTAFIRQAAGVLGLKNVRAEHGRIESMDSLRADIVISRAFASLSDFVRVAAHHRAPGGVMLAMKGQDPVAERAALEADMGWSVKRTVELSVPGMDAHRCLLELEHEKALNGPEGTQ</sequence>
<evidence type="ECO:0000256" key="2">
    <source>
        <dbReference type="ARBA" id="ARBA00022552"/>
    </source>
</evidence>
<evidence type="ECO:0000256" key="4">
    <source>
        <dbReference type="ARBA" id="ARBA00022679"/>
    </source>
</evidence>
<keyword evidence="8" id="KW-1185">Reference proteome</keyword>
<dbReference type="Pfam" id="PF02527">
    <property type="entry name" value="GidB"/>
    <property type="match status" value="1"/>
</dbReference>
<dbReference type="EMBL" id="JAPWHE010000001">
    <property type="protein sequence ID" value="MCZ4328689.1"/>
    <property type="molecule type" value="Genomic_DNA"/>
</dbReference>
<comment type="caution">
    <text evidence="7">The sequence shown here is derived from an EMBL/GenBank/DDBJ whole genome shotgun (WGS) entry which is preliminary data.</text>
</comment>
<evidence type="ECO:0000313" key="8">
    <source>
        <dbReference type="Proteomes" id="UP001068379"/>
    </source>
</evidence>
<dbReference type="HAMAP" id="MF_00074">
    <property type="entry name" value="16SrRNA_methyltr_G"/>
    <property type="match status" value="1"/>
</dbReference>
<comment type="catalytic activity">
    <reaction evidence="6">
        <text>guanosine(527) in 16S rRNA + S-adenosyl-L-methionine = N(7)-methylguanosine(527) in 16S rRNA + S-adenosyl-L-homocysteine</text>
        <dbReference type="Rhea" id="RHEA:42732"/>
        <dbReference type="Rhea" id="RHEA-COMP:10209"/>
        <dbReference type="Rhea" id="RHEA-COMP:10210"/>
        <dbReference type="ChEBI" id="CHEBI:57856"/>
        <dbReference type="ChEBI" id="CHEBI:59789"/>
        <dbReference type="ChEBI" id="CHEBI:74269"/>
        <dbReference type="ChEBI" id="CHEBI:74480"/>
        <dbReference type="EC" id="2.1.1.170"/>
    </reaction>
</comment>
<evidence type="ECO:0000256" key="1">
    <source>
        <dbReference type="ARBA" id="ARBA00022490"/>
    </source>
</evidence>
<keyword evidence="3 6" id="KW-0489">Methyltransferase</keyword>
<comment type="subcellular location">
    <subcellularLocation>
        <location evidence="6">Cytoplasm</location>
    </subcellularLocation>
</comment>
<feature type="binding site" evidence="6">
    <location>
        <position position="88"/>
    </location>
    <ligand>
        <name>S-adenosyl-L-methionine</name>
        <dbReference type="ChEBI" id="CHEBI:59789"/>
    </ligand>
</feature>
<accession>A0ABT4M054</accession>
<feature type="binding site" evidence="6">
    <location>
        <position position="93"/>
    </location>
    <ligand>
        <name>S-adenosyl-L-methionine</name>
        <dbReference type="ChEBI" id="CHEBI:59789"/>
    </ligand>
</feature>
<reference evidence="7" key="1">
    <citation type="submission" date="2022-12" db="EMBL/GenBank/DDBJ databases">
        <title>Bacterial isolates from different developmental stages of Nematostella vectensis.</title>
        <authorList>
            <person name="Fraune S."/>
        </authorList>
    </citation>
    <scope>NUCLEOTIDE SEQUENCE</scope>
    <source>
        <strain evidence="7">G21619-S1</strain>
    </source>
</reference>
<evidence type="ECO:0000256" key="5">
    <source>
        <dbReference type="ARBA" id="ARBA00022691"/>
    </source>
</evidence>
<gene>
    <name evidence="6 7" type="primary">rsmG</name>
    <name evidence="7" type="ORF">O4H32_01815</name>
</gene>
<keyword evidence="1 6" id="KW-0963">Cytoplasm</keyword>
<dbReference type="SUPFAM" id="SSF53335">
    <property type="entry name" value="S-adenosyl-L-methionine-dependent methyltransferases"/>
    <property type="match status" value="1"/>
</dbReference>
<name>A0ABT4M054_9BURK</name>
<evidence type="ECO:0000256" key="6">
    <source>
        <dbReference type="HAMAP-Rule" id="MF_00074"/>
    </source>
</evidence>
<dbReference type="InterPro" id="IPR029063">
    <property type="entry name" value="SAM-dependent_MTases_sf"/>
</dbReference>
<dbReference type="RefSeq" id="WP_269356133.1">
    <property type="nucleotide sequence ID" value="NZ_JAPWHE010000001.1"/>
</dbReference>
<feature type="binding site" evidence="6">
    <location>
        <begin position="139"/>
        <end position="140"/>
    </location>
    <ligand>
        <name>S-adenosyl-L-methionine</name>
        <dbReference type="ChEBI" id="CHEBI:59789"/>
    </ligand>
</feature>
<comment type="similarity">
    <text evidence="6">Belongs to the methyltransferase superfamily. RNA methyltransferase RsmG family.</text>
</comment>
<organism evidence="7 8">
    <name type="scientific">Castellaniella denitrificans</name>
    <dbReference type="NCBI Taxonomy" id="56119"/>
    <lineage>
        <taxon>Bacteria</taxon>
        <taxon>Pseudomonadati</taxon>
        <taxon>Pseudomonadota</taxon>
        <taxon>Betaproteobacteria</taxon>
        <taxon>Burkholderiales</taxon>
        <taxon>Alcaligenaceae</taxon>
        <taxon>Castellaniella</taxon>
    </lineage>
</organism>
<dbReference type="PANTHER" id="PTHR31760:SF0">
    <property type="entry name" value="S-ADENOSYL-L-METHIONINE-DEPENDENT METHYLTRANSFERASES SUPERFAMILY PROTEIN"/>
    <property type="match status" value="1"/>
</dbReference>
<dbReference type="InterPro" id="IPR003682">
    <property type="entry name" value="rRNA_ssu_MeTfrase_G"/>
</dbReference>
<dbReference type="EC" id="2.1.1.170" evidence="6"/>
<dbReference type="PANTHER" id="PTHR31760">
    <property type="entry name" value="S-ADENOSYL-L-METHIONINE-DEPENDENT METHYLTRANSFERASES SUPERFAMILY PROTEIN"/>
    <property type="match status" value="1"/>
</dbReference>
<dbReference type="NCBIfam" id="TIGR00138">
    <property type="entry name" value="rsmG_gidB"/>
    <property type="match status" value="1"/>
</dbReference>
<evidence type="ECO:0000313" key="7">
    <source>
        <dbReference type="EMBL" id="MCZ4328689.1"/>
    </source>
</evidence>
<dbReference type="GO" id="GO:0008168">
    <property type="term" value="F:methyltransferase activity"/>
    <property type="evidence" value="ECO:0007669"/>
    <property type="project" value="UniProtKB-KW"/>
</dbReference>
<dbReference type="GO" id="GO:0032259">
    <property type="term" value="P:methylation"/>
    <property type="evidence" value="ECO:0007669"/>
    <property type="project" value="UniProtKB-KW"/>
</dbReference>
<keyword evidence="5 6" id="KW-0949">S-adenosyl-L-methionine</keyword>
<keyword evidence="2 6" id="KW-0698">rRNA processing</keyword>
<comment type="function">
    <text evidence="6">Specifically methylates the N7 position of guanine in position 527 of 16S rRNA.</text>
</comment>
<comment type="caution">
    <text evidence="6">Lacks conserved residue(s) required for the propagation of feature annotation.</text>
</comment>
<feature type="binding site" evidence="6">
    <location>
        <position position="153"/>
    </location>
    <ligand>
        <name>S-adenosyl-L-methionine</name>
        <dbReference type="ChEBI" id="CHEBI:59789"/>
    </ligand>
</feature>
<dbReference type="Gene3D" id="3.40.50.150">
    <property type="entry name" value="Vaccinia Virus protein VP39"/>
    <property type="match status" value="1"/>
</dbReference>